<protein>
    <submittedName>
        <fullName evidence="2">Uncharacterized protein</fullName>
    </submittedName>
</protein>
<sequence>MPCRMLPSISTNHSENSAHSLGTSPVASPASDAGTSASSCTITACDQRQISVPVRAPQKNRRFARTKKSKARIQLPPSSKRPSPKRSILKNKSDPSPPSLDPRDFPSLSLNQLPENAIDDDDANETYPPASRILPVRSRPGSSGPNSRQTSKSQSVEYHVGKPLLRVVGFEYSPKRSLSDRQLRSSLRLEAMTRSPTIVTDEMPKPLFELAPEWVELAPECGEQPRKAPPSPAKSDLRRVTEGFRLKEVGPLPADLYRRPLREGWAWPQASSLSRGFASRCPDPRPRQVPGAASTSRGQREQQLQPTGDLPPLQTAPTHPNSKKAASTADLPMEPSRLGRSTVDYFPADARSSTSHSSGSLIRSAERSPISPLEPIPEVQSVMRSQFKKLKWADEQKSDQDQKTDKQAQKEPSEQASKKDRESSRSRSDPRPAAAGRRPLRPFTIDRSGRRPSGGLVGRSTAQVHAAQPIGATFTPLPSVNTILRPVSSATTAKSPLSASPEAPPTATSIASPIFENMNPLPALRRAMSDLIPERPAYPYDPLLDNYAPEQPFHIQWRRGSVDGQQSPVTTHMASPPIRSQRSSASTLPLSLDPNIMTTPSGASHPGRPFVTESIARFGQQR</sequence>
<feature type="compositionally biased region" description="Low complexity" evidence="1">
    <location>
        <begin position="137"/>
        <end position="148"/>
    </location>
</feature>
<feature type="compositionally biased region" description="Basic and acidic residues" evidence="1">
    <location>
        <begin position="391"/>
        <end position="430"/>
    </location>
</feature>
<feature type="region of interest" description="Disordered" evidence="1">
    <location>
        <begin position="563"/>
        <end position="622"/>
    </location>
</feature>
<feature type="compositionally biased region" description="Basic residues" evidence="1">
    <location>
        <begin position="58"/>
        <end position="71"/>
    </location>
</feature>
<gene>
    <name evidence="2" type="ORF">OOW_P131scaffold01677g6</name>
</gene>
<feature type="region of interest" description="Disordered" evidence="1">
    <location>
        <begin position="1"/>
        <end position="158"/>
    </location>
</feature>
<dbReference type="AlphaFoldDB" id="L7IQN5"/>
<feature type="compositionally biased region" description="Polar residues" evidence="1">
    <location>
        <begin position="8"/>
        <end position="26"/>
    </location>
</feature>
<proteinExistence type="predicted"/>
<reference evidence="2" key="1">
    <citation type="journal article" date="2012" name="PLoS Genet.">
        <title>Comparative analysis of the genomes of two field isolates of the rice blast fungus Magnaporthe oryzae.</title>
        <authorList>
            <person name="Xue M."/>
            <person name="Yang J."/>
            <person name="Li Z."/>
            <person name="Hu S."/>
            <person name="Yao N."/>
            <person name="Dean R.A."/>
            <person name="Zhao W."/>
            <person name="Shen M."/>
            <person name="Zhang H."/>
            <person name="Li C."/>
            <person name="Liu L."/>
            <person name="Cao L."/>
            <person name="Xu X."/>
            <person name="Xing Y."/>
            <person name="Hsiang T."/>
            <person name="Zhang Z."/>
            <person name="Xu J.R."/>
            <person name="Peng Y.L."/>
        </authorList>
    </citation>
    <scope>NUCLEOTIDE SEQUENCE [LARGE SCALE GENOMIC DNA]</scope>
    <source>
        <strain evidence="2">P131</strain>
    </source>
</reference>
<name>L7IQN5_PYRO1</name>
<organism>
    <name type="scientific">Pyricularia oryzae (strain P131)</name>
    <name type="common">Rice blast fungus</name>
    <name type="synonym">Magnaporthe oryzae</name>
    <dbReference type="NCBI Taxonomy" id="1143193"/>
    <lineage>
        <taxon>Eukaryota</taxon>
        <taxon>Fungi</taxon>
        <taxon>Dikarya</taxon>
        <taxon>Ascomycota</taxon>
        <taxon>Pezizomycotina</taxon>
        <taxon>Sordariomycetes</taxon>
        <taxon>Sordariomycetidae</taxon>
        <taxon>Magnaporthales</taxon>
        <taxon>Pyriculariaceae</taxon>
        <taxon>Pyricularia</taxon>
    </lineage>
</organism>
<evidence type="ECO:0000313" key="2">
    <source>
        <dbReference type="EMBL" id="ELQ58251.1"/>
    </source>
</evidence>
<accession>L7IQN5</accession>
<dbReference type="EMBL" id="JH794398">
    <property type="protein sequence ID" value="ELQ58251.1"/>
    <property type="molecule type" value="Genomic_DNA"/>
</dbReference>
<feature type="compositionally biased region" description="Polar residues" evidence="1">
    <location>
        <begin position="33"/>
        <end position="50"/>
    </location>
</feature>
<feature type="compositionally biased region" description="Polar residues" evidence="1">
    <location>
        <begin position="351"/>
        <end position="361"/>
    </location>
</feature>
<feature type="region of interest" description="Disordered" evidence="1">
    <location>
        <begin position="220"/>
        <end position="252"/>
    </location>
</feature>
<feature type="compositionally biased region" description="Polar residues" evidence="1">
    <location>
        <begin position="563"/>
        <end position="589"/>
    </location>
</feature>
<feature type="region of interest" description="Disordered" evidence="1">
    <location>
        <begin position="273"/>
        <end position="462"/>
    </location>
</feature>
<evidence type="ECO:0000256" key="1">
    <source>
        <dbReference type="SAM" id="MobiDB-lite"/>
    </source>
</evidence>
<feature type="compositionally biased region" description="Basic and acidic residues" evidence="1">
    <location>
        <begin position="235"/>
        <end position="248"/>
    </location>
</feature>
<feature type="compositionally biased region" description="Polar residues" evidence="1">
    <location>
        <begin position="293"/>
        <end position="306"/>
    </location>
</feature>